<organism evidence="2 3">
    <name type="scientific">Hansschlegelia zhihuaiae</name>
    <dbReference type="NCBI Taxonomy" id="405005"/>
    <lineage>
        <taxon>Bacteria</taxon>
        <taxon>Pseudomonadati</taxon>
        <taxon>Pseudomonadota</taxon>
        <taxon>Alphaproteobacteria</taxon>
        <taxon>Hyphomicrobiales</taxon>
        <taxon>Methylopilaceae</taxon>
        <taxon>Hansschlegelia</taxon>
    </lineage>
</organism>
<evidence type="ECO:0000313" key="2">
    <source>
        <dbReference type="EMBL" id="RXF73635.1"/>
    </source>
</evidence>
<dbReference type="EMBL" id="RYFI01000007">
    <property type="protein sequence ID" value="RXF73635.1"/>
    <property type="molecule type" value="Genomic_DNA"/>
</dbReference>
<dbReference type="AlphaFoldDB" id="A0A4Q0MJK0"/>
<dbReference type="Pfam" id="PF14559">
    <property type="entry name" value="TPR_19"/>
    <property type="match status" value="1"/>
</dbReference>
<dbReference type="Proteomes" id="UP000289708">
    <property type="component" value="Unassembled WGS sequence"/>
</dbReference>
<dbReference type="InterPro" id="IPR019734">
    <property type="entry name" value="TPR_rpt"/>
</dbReference>
<accession>A0A4Q0MJK0</accession>
<keyword evidence="1" id="KW-0802">TPR repeat</keyword>
<evidence type="ECO:0000313" key="3">
    <source>
        <dbReference type="Proteomes" id="UP000289708"/>
    </source>
</evidence>
<protein>
    <submittedName>
        <fullName evidence="2">Tetratricopeptide repeat protein</fullName>
    </submittedName>
</protein>
<feature type="non-terminal residue" evidence="2">
    <location>
        <position position="1"/>
    </location>
</feature>
<comment type="caution">
    <text evidence="2">The sequence shown here is derived from an EMBL/GenBank/DDBJ whole genome shotgun (WGS) entry which is preliminary data.</text>
</comment>
<dbReference type="RefSeq" id="WP_164919545.1">
    <property type="nucleotide sequence ID" value="NZ_RYFI01000007.1"/>
</dbReference>
<reference evidence="2 3" key="1">
    <citation type="submission" date="2018-12" db="EMBL/GenBank/DDBJ databases">
        <title>bacterium Hansschlegelia zhihuaiae S113.</title>
        <authorList>
            <person name="He J."/>
        </authorList>
    </citation>
    <scope>NUCLEOTIDE SEQUENCE [LARGE SCALE GENOMIC DNA]</scope>
    <source>
        <strain evidence="2 3">S 113</strain>
    </source>
</reference>
<sequence>GGAGALLASGPLNADHVLALCPQYSVLDPELPVAAAWRSAMKGTPELFALPDLLSRTARVFVVVDPSYGTDMAHYRAVERTRPVTMIATPFAKHDAPKFLQEAGLLARLVLGVAAGQDGRRLVATGRRARRRGVARYWQGLGSATRGRWPAARARAVQMAGELAIDAVRNGRSVREGFSAISMHVGALAAAGRGAEAESIAAEMVRLCPDEPSAFALVGGLAFQAGRLEEAERAFTAAIRIDKSANEIRMSLVRTLIRLGRQDDAAKHLARCALARGSWKTWQGVVTELAKAGVTGAMVELATRKVNELKSPAPV</sequence>
<keyword evidence="3" id="KW-1185">Reference proteome</keyword>
<gene>
    <name evidence="2" type="ORF">EK403_08515</name>
</gene>
<dbReference type="Gene3D" id="1.25.40.10">
    <property type="entry name" value="Tetratricopeptide repeat domain"/>
    <property type="match status" value="1"/>
</dbReference>
<dbReference type="PROSITE" id="PS50005">
    <property type="entry name" value="TPR"/>
    <property type="match status" value="1"/>
</dbReference>
<evidence type="ECO:0000256" key="1">
    <source>
        <dbReference type="PROSITE-ProRule" id="PRU00339"/>
    </source>
</evidence>
<dbReference type="SUPFAM" id="SSF48452">
    <property type="entry name" value="TPR-like"/>
    <property type="match status" value="1"/>
</dbReference>
<name>A0A4Q0MJK0_9HYPH</name>
<proteinExistence type="predicted"/>
<feature type="repeat" description="TPR" evidence="1">
    <location>
        <begin position="212"/>
        <end position="245"/>
    </location>
</feature>
<dbReference type="InterPro" id="IPR011990">
    <property type="entry name" value="TPR-like_helical_dom_sf"/>
</dbReference>